<dbReference type="Proteomes" id="UP001234297">
    <property type="component" value="Chromosome 7"/>
</dbReference>
<dbReference type="EMBL" id="CM056815">
    <property type="protein sequence ID" value="KAJ8628785.1"/>
    <property type="molecule type" value="Genomic_DNA"/>
</dbReference>
<protein>
    <submittedName>
        <fullName evidence="1">Uncharacterized protein</fullName>
    </submittedName>
</protein>
<reference evidence="1 2" key="1">
    <citation type="journal article" date="2022" name="Hortic Res">
        <title>A haplotype resolved chromosomal level avocado genome allows analysis of novel avocado genes.</title>
        <authorList>
            <person name="Nath O."/>
            <person name="Fletcher S.J."/>
            <person name="Hayward A."/>
            <person name="Shaw L.M."/>
            <person name="Masouleh A.K."/>
            <person name="Furtado A."/>
            <person name="Henry R.J."/>
            <person name="Mitter N."/>
        </authorList>
    </citation>
    <scope>NUCLEOTIDE SEQUENCE [LARGE SCALE GENOMIC DNA]</scope>
    <source>
        <strain evidence="2">cv. Hass</strain>
    </source>
</reference>
<sequence>MKRRREGIEKGSEIRSAIQELSLVKAEGQISTKPFLNVCNLVLQFLDKIGPTMSVLRQDVHQNIQRLEELYESDPLSYSNLVNILKREVDQGFARRATSCSRALVWLTRTLDCTVALLEKLEKDPGQSIEQIVEESYNATLKPWHGWISSAAYKVALKLVPENNTFIRLLLAEEEECSILKEEIQTLVSLLLPILNEIHAILSTFRLDRLKAI</sequence>
<accession>A0ACC2L5U3</accession>
<gene>
    <name evidence="1" type="ORF">MRB53_022108</name>
</gene>
<comment type="caution">
    <text evidence="1">The sequence shown here is derived from an EMBL/GenBank/DDBJ whole genome shotgun (WGS) entry which is preliminary data.</text>
</comment>
<name>A0ACC2L5U3_PERAE</name>
<proteinExistence type="predicted"/>
<evidence type="ECO:0000313" key="2">
    <source>
        <dbReference type="Proteomes" id="UP001234297"/>
    </source>
</evidence>
<evidence type="ECO:0000313" key="1">
    <source>
        <dbReference type="EMBL" id="KAJ8628785.1"/>
    </source>
</evidence>
<organism evidence="1 2">
    <name type="scientific">Persea americana</name>
    <name type="common">Avocado</name>
    <dbReference type="NCBI Taxonomy" id="3435"/>
    <lineage>
        <taxon>Eukaryota</taxon>
        <taxon>Viridiplantae</taxon>
        <taxon>Streptophyta</taxon>
        <taxon>Embryophyta</taxon>
        <taxon>Tracheophyta</taxon>
        <taxon>Spermatophyta</taxon>
        <taxon>Magnoliopsida</taxon>
        <taxon>Magnoliidae</taxon>
        <taxon>Laurales</taxon>
        <taxon>Lauraceae</taxon>
        <taxon>Persea</taxon>
    </lineage>
</organism>
<keyword evidence="2" id="KW-1185">Reference proteome</keyword>